<feature type="transmembrane region" description="Helical" evidence="5">
    <location>
        <begin position="116"/>
        <end position="134"/>
    </location>
</feature>
<evidence type="ECO:0000256" key="4">
    <source>
        <dbReference type="ARBA" id="ARBA00023136"/>
    </source>
</evidence>
<evidence type="ECO:0000313" key="7">
    <source>
        <dbReference type="Proteomes" id="UP000247973"/>
    </source>
</evidence>
<feature type="transmembrane region" description="Helical" evidence="5">
    <location>
        <begin position="292"/>
        <end position="312"/>
    </location>
</feature>
<keyword evidence="4 5" id="KW-0472">Membrane</keyword>
<dbReference type="Proteomes" id="UP000247973">
    <property type="component" value="Unassembled WGS sequence"/>
</dbReference>
<feature type="transmembrane region" description="Helical" evidence="5">
    <location>
        <begin position="140"/>
        <end position="157"/>
    </location>
</feature>
<feature type="transmembrane region" description="Helical" evidence="5">
    <location>
        <begin position="42"/>
        <end position="63"/>
    </location>
</feature>
<dbReference type="AlphaFoldDB" id="A0A2V3PMI7"/>
<evidence type="ECO:0000256" key="5">
    <source>
        <dbReference type="RuleBase" id="RU363041"/>
    </source>
</evidence>
<evidence type="ECO:0000256" key="2">
    <source>
        <dbReference type="ARBA" id="ARBA00022692"/>
    </source>
</evidence>
<dbReference type="InterPro" id="IPR051598">
    <property type="entry name" value="TSUP/Inactive_protease-like"/>
</dbReference>
<dbReference type="Pfam" id="PF01925">
    <property type="entry name" value="TauE"/>
    <property type="match status" value="1"/>
</dbReference>
<organism evidence="6 7">
    <name type="scientific">Dysgonomonas alginatilytica</name>
    <dbReference type="NCBI Taxonomy" id="1605892"/>
    <lineage>
        <taxon>Bacteria</taxon>
        <taxon>Pseudomonadati</taxon>
        <taxon>Bacteroidota</taxon>
        <taxon>Bacteroidia</taxon>
        <taxon>Bacteroidales</taxon>
        <taxon>Dysgonomonadaceae</taxon>
        <taxon>Dysgonomonas</taxon>
    </lineage>
</organism>
<keyword evidence="5" id="KW-1003">Cell membrane</keyword>
<sequence>MFYQHNYLRLLCPVKAIKESASLERKSKTEFPLFRYDMSLELFTFILFLGAIAAGFLGSLTGLGGGVVVIPLLTLGFGVDMRYAIGAALVTSIASSSGAAAAYIKEGITNVRIGMFLEIATTTGAVIGAVIAIWLDKKYIALIFGCVLIFSAIRTITKKEDKIDPSAPADKLAEKLKLNGSYPTKEGVVNYKVQNVAAGYSLMTLAGVLSGLLGIGSGALKVLAMDTAMKIPFKVSTTTSNFMVGVTAAASAVIYLQRGYIDPGLAMPIVVGVLLGAFFGSKLLPKVNVKKLRLLFSVVIFFLAISMIYNGFTGKL</sequence>
<proteinExistence type="inferred from homology"/>
<dbReference type="GO" id="GO:0005886">
    <property type="term" value="C:plasma membrane"/>
    <property type="evidence" value="ECO:0007669"/>
    <property type="project" value="UniProtKB-SubCell"/>
</dbReference>
<evidence type="ECO:0000256" key="3">
    <source>
        <dbReference type="ARBA" id="ARBA00022989"/>
    </source>
</evidence>
<comment type="similarity">
    <text evidence="5">Belongs to the 4-toluene sulfonate uptake permease (TSUP) (TC 2.A.102) family.</text>
</comment>
<dbReference type="PANTHER" id="PTHR43701">
    <property type="entry name" value="MEMBRANE TRANSPORTER PROTEIN MJ0441-RELATED"/>
    <property type="match status" value="1"/>
</dbReference>
<dbReference type="EMBL" id="QICL01000022">
    <property type="protein sequence ID" value="PXV62088.1"/>
    <property type="molecule type" value="Genomic_DNA"/>
</dbReference>
<keyword evidence="3 5" id="KW-1133">Transmembrane helix</keyword>
<comment type="caution">
    <text evidence="6">The sequence shown here is derived from an EMBL/GenBank/DDBJ whole genome shotgun (WGS) entry which is preliminary data.</text>
</comment>
<accession>A0A2V3PMI7</accession>
<dbReference type="InterPro" id="IPR002781">
    <property type="entry name" value="TM_pro_TauE-like"/>
</dbReference>
<reference evidence="6 7" key="1">
    <citation type="submission" date="2018-03" db="EMBL/GenBank/DDBJ databases">
        <title>Genomic Encyclopedia of Archaeal and Bacterial Type Strains, Phase II (KMG-II): from individual species to whole genera.</title>
        <authorList>
            <person name="Goeker M."/>
        </authorList>
    </citation>
    <scope>NUCLEOTIDE SEQUENCE [LARGE SCALE GENOMIC DNA]</scope>
    <source>
        <strain evidence="6 7">DSM 100214</strain>
    </source>
</reference>
<protein>
    <recommendedName>
        <fullName evidence="5">Probable membrane transporter protein</fullName>
    </recommendedName>
</protein>
<keyword evidence="2 5" id="KW-0812">Transmembrane</keyword>
<dbReference type="PANTHER" id="PTHR43701:SF2">
    <property type="entry name" value="MEMBRANE TRANSPORTER PROTEIN YJNA-RELATED"/>
    <property type="match status" value="1"/>
</dbReference>
<name>A0A2V3PMI7_9BACT</name>
<comment type="subcellular location">
    <subcellularLocation>
        <location evidence="5">Cell membrane</location>
        <topology evidence="5">Multi-pass membrane protein</topology>
    </subcellularLocation>
    <subcellularLocation>
        <location evidence="1">Membrane</location>
        <topology evidence="1">Multi-pass membrane protein</topology>
    </subcellularLocation>
</comment>
<feature type="transmembrane region" description="Helical" evidence="5">
    <location>
        <begin position="263"/>
        <end position="280"/>
    </location>
</feature>
<keyword evidence="7" id="KW-1185">Reference proteome</keyword>
<evidence type="ECO:0000256" key="1">
    <source>
        <dbReference type="ARBA" id="ARBA00004141"/>
    </source>
</evidence>
<gene>
    <name evidence="6" type="ORF">CLV62_12243</name>
</gene>
<evidence type="ECO:0000313" key="6">
    <source>
        <dbReference type="EMBL" id="PXV62088.1"/>
    </source>
</evidence>
<feature type="transmembrane region" description="Helical" evidence="5">
    <location>
        <begin position="200"/>
        <end position="220"/>
    </location>
</feature>
<feature type="transmembrane region" description="Helical" evidence="5">
    <location>
        <begin position="83"/>
        <end position="104"/>
    </location>
</feature>